<reference evidence="4" key="1">
    <citation type="submission" date="2020-08" db="EMBL/GenBank/DDBJ databases">
        <title>Multicomponent nature underlies the extraordinary mechanical properties of spider dragline silk.</title>
        <authorList>
            <person name="Kono N."/>
            <person name="Nakamura H."/>
            <person name="Mori M."/>
            <person name="Yoshida Y."/>
            <person name="Ohtoshi R."/>
            <person name="Malay A.D."/>
            <person name="Moran D.A.P."/>
            <person name="Tomita M."/>
            <person name="Numata K."/>
            <person name="Arakawa K."/>
        </authorList>
    </citation>
    <scope>NUCLEOTIDE SEQUENCE</scope>
</reference>
<gene>
    <name evidence="4" type="primary">HEATR3</name>
    <name evidence="4" type="ORF">NPIL_159161</name>
</gene>
<dbReference type="EMBL" id="BMAW01004595">
    <property type="protein sequence ID" value="GFS89845.1"/>
    <property type="molecule type" value="Genomic_DNA"/>
</dbReference>
<dbReference type="InterPro" id="IPR052616">
    <property type="entry name" value="SYO1-like"/>
</dbReference>
<evidence type="ECO:0000259" key="3">
    <source>
        <dbReference type="Pfam" id="PF25567"/>
    </source>
</evidence>
<name>A0A8X6T9A5_NEPPI</name>
<dbReference type="GO" id="GO:0042273">
    <property type="term" value="P:ribosomal large subunit biogenesis"/>
    <property type="evidence" value="ECO:0007669"/>
    <property type="project" value="TreeGrafter"/>
</dbReference>
<evidence type="ECO:0000313" key="4">
    <source>
        <dbReference type="EMBL" id="GFS89845.1"/>
    </source>
</evidence>
<evidence type="ECO:0000256" key="2">
    <source>
        <dbReference type="SAM" id="Coils"/>
    </source>
</evidence>
<protein>
    <submittedName>
        <fullName evidence="4">HEAT repeat-containing protein 3</fullName>
    </submittedName>
</protein>
<keyword evidence="2" id="KW-0175">Coiled coil</keyword>
<comment type="similarity">
    <text evidence="1">Belongs to the nuclear import and ribosome assembly adapter family.</text>
</comment>
<evidence type="ECO:0000256" key="1">
    <source>
        <dbReference type="ARBA" id="ARBA00049983"/>
    </source>
</evidence>
<feature type="coiled-coil region" evidence="2">
    <location>
        <begin position="289"/>
        <end position="326"/>
    </location>
</feature>
<dbReference type="GO" id="GO:0006606">
    <property type="term" value="P:protein import into nucleus"/>
    <property type="evidence" value="ECO:0007669"/>
    <property type="project" value="TreeGrafter"/>
</dbReference>
<dbReference type="InterPro" id="IPR011989">
    <property type="entry name" value="ARM-like"/>
</dbReference>
<dbReference type="PANTHER" id="PTHR13347:SF1">
    <property type="entry name" value="HEAT REPEAT-CONTAINING PROTEIN 3"/>
    <property type="match status" value="1"/>
</dbReference>
<dbReference type="InterPro" id="IPR016024">
    <property type="entry name" value="ARM-type_fold"/>
</dbReference>
<dbReference type="SUPFAM" id="SSF48371">
    <property type="entry name" value="ARM repeat"/>
    <property type="match status" value="1"/>
</dbReference>
<evidence type="ECO:0000313" key="5">
    <source>
        <dbReference type="Proteomes" id="UP000887013"/>
    </source>
</evidence>
<dbReference type="OrthoDB" id="288703at2759"/>
<sequence length="652" mass="73135">MGKSKSKKFKIKSSNPIGIPSLRELDSSYLNLNTTNDTESVKSIFLQIQSQRVEERETGAVIVANLANNKEFVGALLEENFIKIASPLLIDKNLAVRNAVAGCLRNIAACGDYTVSEAMVEQDIMTSLVMLFEQYKGPWTPIKTESNKLDSKLEIFIEACHLLWSLCENIDLAVSIFNEKDLISILIPCLKVEIYGSEVPLAVAQCLYTVTENNRKLNEILRQSETKMILKDLMSLPVTEPEYILLKTLAAGIKLNIFSDKLNDCLSDIATSILEVVSATLQEPINPTLELLCKQIMNKAEKLNMLNEEEENIEKTLNALDKTLDKTAHLLCAKQISLEILGNMFDDNDDEDEWDDISSSDSEEMILDGGEMEVDMTDVTANDFVLRFPSEALQIILNENLLDKVTKQIYIPSDEIKKVLLSHIKAKDNLKRLDTVRITALLCLNNVIQKLKVDNLGGPSKLLELWLYLGKLLFEKTDLADVDQVEAVSRSLSAVIRKLAEANYASHFSHMTESDLGLLINICNKSQDSRIKVHMISILGIIGCLLGNLNLSSSSHLIKIIGSVLLDISSKSVDMWVVAEALDVLFDVFAEDHIDYIAREINLVERLNNILPALKAKIKLQKKNLQDHRVVISTTKDNLIRFIKYKNNLNKK</sequence>
<comment type="caution">
    <text evidence="4">The sequence shown here is derived from an EMBL/GenBank/DDBJ whole genome shotgun (WGS) entry which is preliminary data.</text>
</comment>
<dbReference type="InterPro" id="IPR057990">
    <property type="entry name" value="TPR_SYO1"/>
</dbReference>
<keyword evidence="5" id="KW-1185">Reference proteome</keyword>
<feature type="domain" description="SYO1-like TPR repeats" evidence="3">
    <location>
        <begin position="391"/>
        <end position="649"/>
    </location>
</feature>
<dbReference type="PANTHER" id="PTHR13347">
    <property type="entry name" value="HEAT REPEAT-CONTAINING PROTEIN 3"/>
    <property type="match status" value="1"/>
</dbReference>
<dbReference type="Pfam" id="PF25567">
    <property type="entry name" value="TPR_SYO1"/>
    <property type="match status" value="1"/>
</dbReference>
<proteinExistence type="inferred from homology"/>
<dbReference type="Proteomes" id="UP000887013">
    <property type="component" value="Unassembled WGS sequence"/>
</dbReference>
<dbReference type="Gene3D" id="1.25.10.10">
    <property type="entry name" value="Leucine-rich Repeat Variant"/>
    <property type="match status" value="1"/>
</dbReference>
<dbReference type="AlphaFoldDB" id="A0A8X6T9A5"/>
<organism evidence="4 5">
    <name type="scientific">Nephila pilipes</name>
    <name type="common">Giant wood spider</name>
    <name type="synonym">Nephila maculata</name>
    <dbReference type="NCBI Taxonomy" id="299642"/>
    <lineage>
        <taxon>Eukaryota</taxon>
        <taxon>Metazoa</taxon>
        <taxon>Ecdysozoa</taxon>
        <taxon>Arthropoda</taxon>
        <taxon>Chelicerata</taxon>
        <taxon>Arachnida</taxon>
        <taxon>Araneae</taxon>
        <taxon>Araneomorphae</taxon>
        <taxon>Entelegynae</taxon>
        <taxon>Araneoidea</taxon>
        <taxon>Nephilidae</taxon>
        <taxon>Nephila</taxon>
    </lineage>
</organism>
<accession>A0A8X6T9A5</accession>
<dbReference type="GO" id="GO:0051082">
    <property type="term" value="F:unfolded protein binding"/>
    <property type="evidence" value="ECO:0007669"/>
    <property type="project" value="TreeGrafter"/>
</dbReference>